<dbReference type="SUPFAM" id="SSF69593">
    <property type="entry name" value="Glycerol-3-phosphate (1)-acyltransferase"/>
    <property type="match status" value="1"/>
</dbReference>
<evidence type="ECO:0000256" key="1">
    <source>
        <dbReference type="ARBA" id="ARBA00004370"/>
    </source>
</evidence>
<comment type="similarity">
    <text evidence="2">Belongs to the 1-acyl-sn-glycerol-3-phosphate acyltransferase family.</text>
</comment>
<dbReference type="GO" id="GO:0016746">
    <property type="term" value="F:acyltransferase activity"/>
    <property type="evidence" value="ECO:0007669"/>
    <property type="project" value="UniProtKB-KW"/>
</dbReference>
<dbReference type="STRING" id="1754190.A0A1Y2FKP2"/>
<dbReference type="AlphaFoldDB" id="A0A1Y2FKP2"/>
<evidence type="ECO:0000256" key="3">
    <source>
        <dbReference type="ARBA" id="ARBA00022679"/>
    </source>
</evidence>
<feature type="domain" description="Phospholipid/glycerol acyltransferase" evidence="9">
    <location>
        <begin position="10"/>
        <end position="92"/>
    </location>
</feature>
<evidence type="ECO:0000256" key="4">
    <source>
        <dbReference type="ARBA" id="ARBA00022692"/>
    </source>
</evidence>
<dbReference type="Proteomes" id="UP000193920">
    <property type="component" value="Unassembled WGS sequence"/>
</dbReference>
<dbReference type="PANTHER" id="PTHR23063">
    <property type="entry name" value="PHOSPHOLIPID ACYLTRANSFERASE"/>
    <property type="match status" value="1"/>
</dbReference>
<keyword evidence="5" id="KW-1133">Transmembrane helix</keyword>
<dbReference type="GO" id="GO:0006629">
    <property type="term" value="P:lipid metabolic process"/>
    <property type="evidence" value="ECO:0007669"/>
    <property type="project" value="UniProtKB-KW"/>
</dbReference>
<name>A0A1Y2FKP2_9FUNG</name>
<keyword evidence="8" id="KW-0012">Acyltransferase</keyword>
<dbReference type="InterPro" id="IPR002123">
    <property type="entry name" value="Plipid/glycerol_acylTrfase"/>
</dbReference>
<dbReference type="PANTHER" id="PTHR23063:SF52">
    <property type="entry name" value="LYSOPHOSPHATIDYLCHOLINE ACYLTRANSFERASE"/>
    <property type="match status" value="1"/>
</dbReference>
<evidence type="ECO:0000256" key="8">
    <source>
        <dbReference type="ARBA" id="ARBA00023315"/>
    </source>
</evidence>
<organism evidence="10 11">
    <name type="scientific">Neocallimastix californiae</name>
    <dbReference type="NCBI Taxonomy" id="1754190"/>
    <lineage>
        <taxon>Eukaryota</taxon>
        <taxon>Fungi</taxon>
        <taxon>Fungi incertae sedis</taxon>
        <taxon>Chytridiomycota</taxon>
        <taxon>Chytridiomycota incertae sedis</taxon>
        <taxon>Neocallimastigomycetes</taxon>
        <taxon>Neocallimastigales</taxon>
        <taxon>Neocallimastigaceae</taxon>
        <taxon>Neocallimastix</taxon>
    </lineage>
</organism>
<evidence type="ECO:0000313" key="11">
    <source>
        <dbReference type="Proteomes" id="UP000193920"/>
    </source>
</evidence>
<accession>A0A1Y2FKP2</accession>
<protein>
    <recommendedName>
        <fullName evidence="9">Phospholipid/glycerol acyltransferase domain-containing protein</fullName>
    </recommendedName>
</protein>
<keyword evidence="4" id="KW-0812">Transmembrane</keyword>
<gene>
    <name evidence="10" type="ORF">LY90DRAFT_663578</name>
</gene>
<evidence type="ECO:0000256" key="5">
    <source>
        <dbReference type="ARBA" id="ARBA00022989"/>
    </source>
</evidence>
<dbReference type="OrthoDB" id="272512at2759"/>
<keyword evidence="7" id="KW-0472">Membrane</keyword>
<sequence>MKEYGVSYLITYELVRAPAVGAALRELGSFFVNRESEKSRKNALDTLIQRQQDFYNKKSYVRTLVFPEGTTTNGKYLATFKKGTFISLLPLKPLIVLPNKNFPCSTNRFLFFIRTICVYNIKIPYAELPIIKPTPFMFEKYKMLGKEKWEIYANVVNKIYLEIGGFKETNIKFRDRVKYYQIAEE</sequence>
<comment type="subcellular location">
    <subcellularLocation>
        <location evidence="1">Membrane</location>
    </subcellularLocation>
</comment>
<evidence type="ECO:0000313" key="10">
    <source>
        <dbReference type="EMBL" id="ORY84551.1"/>
    </source>
</evidence>
<keyword evidence="3" id="KW-0808">Transferase</keyword>
<evidence type="ECO:0000259" key="9">
    <source>
        <dbReference type="Pfam" id="PF01553"/>
    </source>
</evidence>
<keyword evidence="6" id="KW-0443">Lipid metabolism</keyword>
<evidence type="ECO:0000256" key="6">
    <source>
        <dbReference type="ARBA" id="ARBA00023098"/>
    </source>
</evidence>
<evidence type="ECO:0000256" key="7">
    <source>
        <dbReference type="ARBA" id="ARBA00023136"/>
    </source>
</evidence>
<reference evidence="10 11" key="1">
    <citation type="submission" date="2016-08" db="EMBL/GenBank/DDBJ databases">
        <title>A Parts List for Fungal Cellulosomes Revealed by Comparative Genomics.</title>
        <authorList>
            <consortium name="DOE Joint Genome Institute"/>
            <person name="Haitjema C.H."/>
            <person name="Gilmore S.P."/>
            <person name="Henske J.K."/>
            <person name="Solomon K.V."/>
            <person name="De Groot R."/>
            <person name="Kuo A."/>
            <person name="Mondo S.J."/>
            <person name="Salamov A.A."/>
            <person name="Labutti K."/>
            <person name="Zhao Z."/>
            <person name="Chiniquy J."/>
            <person name="Barry K."/>
            <person name="Brewer H.M."/>
            <person name="Purvine S.O."/>
            <person name="Wright A.T."/>
            <person name="Boxma B."/>
            <person name="Van Alen T."/>
            <person name="Hackstein J.H."/>
            <person name="Baker S.E."/>
            <person name="Grigoriev I.V."/>
            <person name="O'Malley M.A."/>
        </authorList>
    </citation>
    <scope>NUCLEOTIDE SEQUENCE [LARGE SCALE GENOMIC DNA]</scope>
    <source>
        <strain evidence="10 11">G1</strain>
    </source>
</reference>
<comment type="caution">
    <text evidence="10">The sequence shown here is derived from an EMBL/GenBank/DDBJ whole genome shotgun (WGS) entry which is preliminary data.</text>
</comment>
<keyword evidence="11" id="KW-1185">Reference proteome</keyword>
<evidence type="ECO:0000256" key="2">
    <source>
        <dbReference type="ARBA" id="ARBA00008655"/>
    </source>
</evidence>
<dbReference type="GO" id="GO:0016020">
    <property type="term" value="C:membrane"/>
    <property type="evidence" value="ECO:0007669"/>
    <property type="project" value="UniProtKB-SubCell"/>
</dbReference>
<dbReference type="Pfam" id="PF01553">
    <property type="entry name" value="Acyltransferase"/>
    <property type="match status" value="1"/>
</dbReference>
<dbReference type="EMBL" id="MCOG01000005">
    <property type="protein sequence ID" value="ORY84551.1"/>
    <property type="molecule type" value="Genomic_DNA"/>
</dbReference>
<proteinExistence type="inferred from homology"/>